<evidence type="ECO:0000256" key="2">
    <source>
        <dbReference type="SAM" id="SignalP"/>
    </source>
</evidence>
<keyword evidence="4" id="KW-1185">Reference proteome</keyword>
<dbReference type="Proteomes" id="UP000672657">
    <property type="component" value="Unassembled WGS sequence"/>
</dbReference>
<dbReference type="RefSeq" id="WP_211954174.1">
    <property type="nucleotide sequence ID" value="NZ_CAJPVI010000017.1"/>
</dbReference>
<gene>
    <name evidence="3" type="ORF">LMG26411_03132</name>
</gene>
<dbReference type="Pfam" id="PF01547">
    <property type="entry name" value="SBP_bac_1"/>
    <property type="match status" value="1"/>
</dbReference>
<evidence type="ECO:0000313" key="4">
    <source>
        <dbReference type="Proteomes" id="UP000672657"/>
    </source>
</evidence>
<comment type="caution">
    <text evidence="3">The sequence shown here is derived from an EMBL/GenBank/DDBJ whole genome shotgun (WGS) entry which is preliminary data.</text>
</comment>
<dbReference type="PANTHER" id="PTHR30006:SF25">
    <property type="entry name" value="PHOSPHOGLYCERATE TRANSPORT REGULATORY PROTEIN PGTC"/>
    <property type="match status" value="1"/>
</dbReference>
<dbReference type="PANTHER" id="PTHR30006">
    <property type="entry name" value="THIAMINE-BINDING PERIPLASMIC PROTEIN-RELATED"/>
    <property type="match status" value="1"/>
</dbReference>
<name>A0ABN7Q0K3_9BURK</name>
<dbReference type="SUPFAM" id="SSF53850">
    <property type="entry name" value="Periplasmic binding protein-like II"/>
    <property type="match status" value="1"/>
</dbReference>
<sequence>MQNHRTPFLARRRTLLGLALGAPLLAAAQDASELLGYAPRATAPPGYPRAYADIVRAAEDEARLVIYSTTDADVVKPLLDDFRSMYPRVSVEYDDLTSTELYHRYLAETQLGTESADVLWSSAMDLQASLVGRGYAMAYASPEASGLPDWARWQDRAWATSIEPVAIAYNRKLLPAAQVPHTHGDFAKLLAAQASPLRGRVITYDIEKSGLGFLLAAQDARAWPAFWDMAAGLGRVDARYATTTAAMLRQVASGAMTIAYNVLGAYTVAQARKDAGIGWAFLTDYTLALSRIQLISQRASHANAARLWVDYTLSRRGQTLMAQRAGLYAVRGDVGGDTTAAHLAAQLGTGMRPIPNDADLTRHLDIAAYRAFVMRWRAATGQR</sequence>
<dbReference type="Gene3D" id="3.40.190.10">
    <property type="entry name" value="Periplasmic binding protein-like II"/>
    <property type="match status" value="2"/>
</dbReference>
<dbReference type="EMBL" id="CAJPVI010000017">
    <property type="protein sequence ID" value="CAG2147356.1"/>
    <property type="molecule type" value="Genomic_DNA"/>
</dbReference>
<evidence type="ECO:0000256" key="1">
    <source>
        <dbReference type="ARBA" id="ARBA00022729"/>
    </source>
</evidence>
<protein>
    <recommendedName>
        <fullName evidence="5">ABC transporter substrate-binding protein</fullName>
    </recommendedName>
</protein>
<organism evidence="3 4">
    <name type="scientific">Cupriavidus numazuensis</name>
    <dbReference type="NCBI Taxonomy" id="221992"/>
    <lineage>
        <taxon>Bacteria</taxon>
        <taxon>Pseudomonadati</taxon>
        <taxon>Pseudomonadota</taxon>
        <taxon>Betaproteobacteria</taxon>
        <taxon>Burkholderiales</taxon>
        <taxon>Burkholderiaceae</taxon>
        <taxon>Cupriavidus</taxon>
    </lineage>
</organism>
<feature type="chain" id="PRO_5046848170" description="ABC transporter substrate-binding protein" evidence="2">
    <location>
        <begin position="29"/>
        <end position="383"/>
    </location>
</feature>
<keyword evidence="1 2" id="KW-0732">Signal</keyword>
<feature type="signal peptide" evidence="2">
    <location>
        <begin position="1"/>
        <end position="28"/>
    </location>
</feature>
<proteinExistence type="predicted"/>
<reference evidence="3 4" key="1">
    <citation type="submission" date="2021-03" db="EMBL/GenBank/DDBJ databases">
        <authorList>
            <person name="Peeters C."/>
        </authorList>
    </citation>
    <scope>NUCLEOTIDE SEQUENCE [LARGE SCALE GENOMIC DNA]</scope>
    <source>
        <strain evidence="3 4">LMG 26411</strain>
    </source>
</reference>
<accession>A0ABN7Q0K3</accession>
<evidence type="ECO:0000313" key="3">
    <source>
        <dbReference type="EMBL" id="CAG2147356.1"/>
    </source>
</evidence>
<dbReference type="InterPro" id="IPR006059">
    <property type="entry name" value="SBP"/>
</dbReference>
<evidence type="ECO:0008006" key="5">
    <source>
        <dbReference type="Google" id="ProtNLM"/>
    </source>
</evidence>